<organism evidence="2 3">
    <name type="scientific">Tetradesmus obliquus</name>
    <name type="common">Green alga</name>
    <name type="synonym">Acutodesmus obliquus</name>
    <dbReference type="NCBI Taxonomy" id="3088"/>
    <lineage>
        <taxon>Eukaryota</taxon>
        <taxon>Viridiplantae</taxon>
        <taxon>Chlorophyta</taxon>
        <taxon>core chlorophytes</taxon>
        <taxon>Chlorophyceae</taxon>
        <taxon>CS clade</taxon>
        <taxon>Sphaeropleales</taxon>
        <taxon>Scenedesmaceae</taxon>
        <taxon>Tetradesmus</taxon>
    </lineage>
</organism>
<dbReference type="InterPro" id="IPR011010">
    <property type="entry name" value="DNA_brk_join_enz"/>
</dbReference>
<protein>
    <recommendedName>
        <fullName evidence="4">Tyr recombinase domain-containing protein</fullName>
    </recommendedName>
</protein>
<dbReference type="InterPro" id="IPR052925">
    <property type="entry name" value="Phage_Integrase-like_Recomb"/>
</dbReference>
<evidence type="ECO:0000313" key="3">
    <source>
        <dbReference type="Proteomes" id="UP001244341"/>
    </source>
</evidence>
<dbReference type="SUPFAM" id="SSF56349">
    <property type="entry name" value="DNA breaking-rejoining enzymes"/>
    <property type="match status" value="1"/>
</dbReference>
<keyword evidence="1" id="KW-0233">DNA recombination</keyword>
<name>A0ABY8U5W2_TETOB</name>
<dbReference type="InterPro" id="IPR013762">
    <property type="entry name" value="Integrase-like_cat_sf"/>
</dbReference>
<gene>
    <name evidence="2" type="ORF">OEZ85_013379</name>
</gene>
<keyword evidence="3" id="KW-1185">Reference proteome</keyword>
<proteinExistence type="predicted"/>
<evidence type="ECO:0000256" key="1">
    <source>
        <dbReference type="ARBA" id="ARBA00023172"/>
    </source>
</evidence>
<dbReference type="Gene3D" id="1.10.443.10">
    <property type="entry name" value="Intergrase catalytic core"/>
    <property type="match status" value="1"/>
</dbReference>
<accession>A0ABY8U5W2</accession>
<dbReference type="PANTHER" id="PTHR34605">
    <property type="entry name" value="PHAGE_INTEGRASE DOMAIN-CONTAINING PROTEIN"/>
    <property type="match status" value="1"/>
</dbReference>
<evidence type="ECO:0000313" key="2">
    <source>
        <dbReference type="EMBL" id="WIA16725.1"/>
    </source>
</evidence>
<dbReference type="PANTHER" id="PTHR34605:SF3">
    <property type="entry name" value="P CELL-TYPE AGGLUTINATION PROTEIN MAP4-LIKE-RELATED"/>
    <property type="match status" value="1"/>
</dbReference>
<evidence type="ECO:0008006" key="4">
    <source>
        <dbReference type="Google" id="ProtNLM"/>
    </source>
</evidence>
<reference evidence="2 3" key="1">
    <citation type="submission" date="2023-05" db="EMBL/GenBank/DDBJ databases">
        <title>A 100% complete, gapless, phased diploid assembly of the Scenedesmus obliquus UTEX 3031 genome.</title>
        <authorList>
            <person name="Biondi T.C."/>
            <person name="Hanschen E.R."/>
            <person name="Kwon T."/>
            <person name="Eng W."/>
            <person name="Kruse C.P.S."/>
            <person name="Koehler S.I."/>
            <person name="Kunde Y."/>
            <person name="Gleasner C.D."/>
            <person name="You Mak K.T."/>
            <person name="Polle J."/>
            <person name="Hovde B.T."/>
            <person name="Starkenburg S.R."/>
        </authorList>
    </citation>
    <scope>NUCLEOTIDE SEQUENCE [LARGE SCALE GENOMIC DNA]</scope>
    <source>
        <strain evidence="2 3">DOE0152z</strain>
    </source>
</reference>
<dbReference type="Proteomes" id="UP001244341">
    <property type="component" value="Chromosome 7b"/>
</dbReference>
<dbReference type="EMBL" id="CP126214">
    <property type="protein sequence ID" value="WIA16725.1"/>
    <property type="molecule type" value="Genomic_DNA"/>
</dbReference>
<sequence length="197" mass="22375">MRFSDLYLKDTCWVLLGFFGMLRRPEIIALQMRDITLDSSAEQKCVERHIRRSKNDRRGEGVVVTIVGTTNNGIRIADLMEEWLALRQHSSAPPTDPLSPKWDLDNLCIPNSPIKSAQALNLCLKTYLTDLKAKYPSLPVNPSTYGMHSLRRGGVMAAWLAGVDVEKIKAHGRWRSDAVRAYMQTTRIMRMVVTQTM</sequence>